<feature type="region of interest" description="Disordered" evidence="1">
    <location>
        <begin position="308"/>
        <end position="330"/>
    </location>
</feature>
<dbReference type="PANTHER" id="PTHR34720">
    <property type="entry name" value="MICROCYSTIN DEPENDENT PROTEIN"/>
    <property type="match status" value="1"/>
</dbReference>
<dbReference type="CDD" id="cd11304">
    <property type="entry name" value="Cadherin_repeat"/>
    <property type="match status" value="1"/>
</dbReference>
<organism evidence="3 4">
    <name type="scientific">Zoogloea dura</name>
    <dbReference type="NCBI Taxonomy" id="2728840"/>
    <lineage>
        <taxon>Bacteria</taxon>
        <taxon>Pseudomonadati</taxon>
        <taxon>Pseudomonadota</taxon>
        <taxon>Betaproteobacteria</taxon>
        <taxon>Rhodocyclales</taxon>
        <taxon>Zoogloeaceae</taxon>
        <taxon>Zoogloea</taxon>
    </lineage>
</organism>
<dbReference type="InterPro" id="IPR041690">
    <property type="entry name" value="Cadherin_5"/>
</dbReference>
<dbReference type="NCBIfam" id="NF033682">
    <property type="entry name" value="retention_LapA"/>
    <property type="match status" value="1"/>
</dbReference>
<dbReference type="NCBIfam" id="TIGR01965">
    <property type="entry name" value="VCBS_repeat"/>
    <property type="match status" value="4"/>
</dbReference>
<dbReference type="GO" id="GO:0005509">
    <property type="term" value="F:calcium ion binding"/>
    <property type="evidence" value="ECO:0007669"/>
    <property type="project" value="InterPro"/>
</dbReference>
<dbReference type="RefSeq" id="WP_169146680.1">
    <property type="nucleotide sequence ID" value="NZ_JABBGA010000012.1"/>
</dbReference>
<dbReference type="Pfam" id="PF17803">
    <property type="entry name" value="Cadherin_4"/>
    <property type="match status" value="2"/>
</dbReference>
<comment type="caution">
    <text evidence="3">The sequence shown here is derived from an EMBL/GenBank/DDBJ whole genome shotgun (WGS) entry which is preliminary data.</text>
</comment>
<dbReference type="InterPro" id="IPR040853">
    <property type="entry name" value="RapA2_cadherin-like"/>
</dbReference>
<keyword evidence="4" id="KW-1185">Reference proteome</keyword>
<feature type="region of interest" description="Disordered" evidence="1">
    <location>
        <begin position="359"/>
        <end position="379"/>
    </location>
</feature>
<dbReference type="NCBIfam" id="NF012211">
    <property type="entry name" value="tand_rpt_95"/>
    <property type="match status" value="4"/>
</dbReference>
<protein>
    <submittedName>
        <fullName evidence="3">Retention module-containing protein</fullName>
    </submittedName>
</protein>
<dbReference type="AlphaFoldDB" id="A0A848G4J0"/>
<dbReference type="InterPro" id="IPR002126">
    <property type="entry name" value="Cadherin-like_dom"/>
</dbReference>
<dbReference type="GO" id="GO:0007156">
    <property type="term" value="P:homophilic cell adhesion via plasma membrane adhesion molecules"/>
    <property type="evidence" value="ECO:0007669"/>
    <property type="project" value="InterPro"/>
</dbReference>
<reference evidence="3 4" key="1">
    <citation type="submission" date="2020-04" db="EMBL/GenBank/DDBJ databases">
        <title>Zoogloea sp. G-4-1-14 isolated from soil.</title>
        <authorList>
            <person name="Dahal R.H."/>
        </authorList>
    </citation>
    <scope>NUCLEOTIDE SEQUENCE [LARGE SCALE GENOMIC DNA]</scope>
    <source>
        <strain evidence="3 4">G-4-1-14</strain>
    </source>
</reference>
<dbReference type="GO" id="GO:0016020">
    <property type="term" value="C:membrane"/>
    <property type="evidence" value="ECO:0007669"/>
    <property type="project" value="InterPro"/>
</dbReference>
<dbReference type="PANTHER" id="PTHR34720:SF9">
    <property type="entry name" value="BLR4714 PROTEIN"/>
    <property type="match status" value="1"/>
</dbReference>
<dbReference type="InterPro" id="IPR013783">
    <property type="entry name" value="Ig-like_fold"/>
</dbReference>
<dbReference type="SUPFAM" id="SSF49313">
    <property type="entry name" value="Cadherin-like"/>
    <property type="match status" value="3"/>
</dbReference>
<accession>A0A848G4J0</accession>
<name>A0A848G4J0_9RHOO</name>
<evidence type="ECO:0000313" key="3">
    <source>
        <dbReference type="EMBL" id="NML27147.1"/>
    </source>
</evidence>
<evidence type="ECO:0000259" key="2">
    <source>
        <dbReference type="PROSITE" id="PS50268"/>
    </source>
</evidence>
<feature type="region of interest" description="Disordered" evidence="1">
    <location>
        <begin position="950"/>
        <end position="1003"/>
    </location>
</feature>
<dbReference type="Proteomes" id="UP000580043">
    <property type="component" value="Unassembled WGS sequence"/>
</dbReference>
<dbReference type="Gene3D" id="2.60.40.2810">
    <property type="match status" value="2"/>
</dbReference>
<dbReference type="InterPro" id="IPR015919">
    <property type="entry name" value="Cadherin-like_sf"/>
</dbReference>
<evidence type="ECO:0000313" key="4">
    <source>
        <dbReference type="Proteomes" id="UP000580043"/>
    </source>
</evidence>
<dbReference type="Pfam" id="PF17892">
    <property type="entry name" value="Cadherin_5"/>
    <property type="match status" value="1"/>
</dbReference>
<evidence type="ECO:0000256" key="1">
    <source>
        <dbReference type="SAM" id="MobiDB-lite"/>
    </source>
</evidence>
<dbReference type="Gene3D" id="2.60.40.10">
    <property type="entry name" value="Immunoglobulins"/>
    <property type="match status" value="4"/>
</dbReference>
<dbReference type="InterPro" id="IPR047777">
    <property type="entry name" value="LapA-like_RM"/>
</dbReference>
<proteinExistence type="predicted"/>
<dbReference type="PROSITE" id="PS50268">
    <property type="entry name" value="CADHERIN_2"/>
    <property type="match status" value="1"/>
</dbReference>
<sequence length="1003" mass="101691">MATTPSPAATTNAVAKGTVVFVQGEAYLRDTSGKLTAIKPGDVVVEGQEIVTQAGAVVELQLANGAKLSVGPERTLLLNDELFATTTPERSENAIASSLGAEAERVIQALNSGADPFDNLEDPAAGLAGGGVGDQTHDFIRLARILEDVTPLSYTYTSSGSGVEFLPAGGTLQTVNTPPVATNDEATVAEDQPAIIDVLANDTDANGDALIVTSANAPNGQVTINPDGSLRYVPNPDFSGTDRVTYTISDGKGGTSSATVIINVTPVNDAPVANPDAATTPEDTPITLPVLVNDTDPEGDPLTITNASVEPGKGTVTINPDGTLTYTPAPDYNGQTTITYTVSDGKGGTSTTTVTVNVTPVNDPPVARPDAATTPEDTPVTVSVLGNDSDPEGNPLTVTGATVDPGRGSVTVNPDGTLSFTPAPNYNGPAVITYTISDGQGGTATSTVTINVTPVNDPAQIGSGAGTTQEDTVLLASGTLSITDPDAGEAGFQPQSATTGTYGTFSLDANGRWIFTLDNSNPLVQGLSDGDSRTETFTVRSIDGTESSVVITILGRNESIGAPGVGIVREDTVLDSSGTLTASGGASFVPQASTPGTYGSFSLNPNGTWTYTLDNPSTVVQSLAEGETRTETFPVTLSDGSTSTVTITVVGTNDPAIVDTGAGTVTEDTVITTGGILHVVDPDNGQSSFQPQSNAIGSYGSFNVDAAGNWTYTLDNSKPEVQALKEGETLSETFPVQTADGTPTTVTITVVGTNDGPTAVPDTASTFEDTPVTFPVLGNDTDPDGDTLTVTGASVDPAKGTVTVNPDGTLTFNPAPNYNGPAQITYTVSDGHGGTSTTTVDILVRPVGDPAQLSSDAGTVKEDTPAQTTASGVLSITDPDAGEAVFQAQTGAPGTYGSFSVDTAGNWAYTLDNANPVVQALKEGETRTEVFTVKSADGTPTTVTLTVIGTNDGPTAVPDSASTDEDTPVTFPVLGNDTDPDGDTLTVTGASVDPAKGSVTVNP</sequence>
<gene>
    <name evidence="3" type="ORF">HHL15_15450</name>
</gene>
<dbReference type="InterPro" id="IPR010221">
    <property type="entry name" value="VCBS_dom"/>
</dbReference>
<feature type="non-terminal residue" evidence="3">
    <location>
        <position position="1003"/>
    </location>
</feature>
<dbReference type="Pfam" id="PF17963">
    <property type="entry name" value="Big_9"/>
    <property type="match status" value="3"/>
</dbReference>
<dbReference type="EMBL" id="JABBGA010000012">
    <property type="protein sequence ID" value="NML27147.1"/>
    <property type="molecule type" value="Genomic_DNA"/>
</dbReference>
<feature type="compositionally biased region" description="Polar residues" evidence="1">
    <location>
        <begin position="316"/>
        <end position="326"/>
    </location>
</feature>
<feature type="domain" description="Cadherin" evidence="2">
    <location>
        <begin position="272"/>
        <end position="367"/>
    </location>
</feature>